<dbReference type="EMBL" id="OU015569">
    <property type="protein sequence ID" value="CAG5094829.1"/>
    <property type="molecule type" value="Genomic_DNA"/>
</dbReference>
<gene>
    <name evidence="1" type="ORF">OKIOD_LOCUS5456</name>
</gene>
<proteinExistence type="predicted"/>
<reference evidence="1 2" key="1">
    <citation type="submission" date="2021-04" db="EMBL/GenBank/DDBJ databases">
        <authorList>
            <person name="Bliznina A."/>
        </authorList>
    </citation>
    <scope>NUCLEOTIDE SEQUENCE [LARGE SCALE GENOMIC DNA]</scope>
</reference>
<sequence>MPFEFLYSSHELLDENDCAWVYREELSDDEKDCRFQGFSYAPRRYVFQPKEIPSRRSVYRKQTEQRGRFWVERHVPQQNPIPVDLGLQSHGPLYPSKRHFYAEKHVYDTSSSEEERPLKEVPECPDLIGTGVHNYTSGVYLQNPTFLNFPHVQHDGTIPGGADKSYKNFIKQLEYERDLAHREFKAKRDAEHKRVFEKEEARINKKKRAEARYMTRVEQMHNVDEVPLWSLAVQ</sequence>
<organism evidence="1 2">
    <name type="scientific">Oikopleura dioica</name>
    <name type="common">Tunicate</name>
    <dbReference type="NCBI Taxonomy" id="34765"/>
    <lineage>
        <taxon>Eukaryota</taxon>
        <taxon>Metazoa</taxon>
        <taxon>Chordata</taxon>
        <taxon>Tunicata</taxon>
        <taxon>Appendicularia</taxon>
        <taxon>Copelata</taxon>
        <taxon>Oikopleuridae</taxon>
        <taxon>Oikopleura</taxon>
    </lineage>
</organism>
<keyword evidence="2" id="KW-1185">Reference proteome</keyword>
<evidence type="ECO:0000313" key="2">
    <source>
        <dbReference type="Proteomes" id="UP001158576"/>
    </source>
</evidence>
<accession>A0ABN7SGU8</accession>
<name>A0ABN7SGU8_OIKDI</name>
<protein>
    <submittedName>
        <fullName evidence="1">Oidioi.mRNA.OKI2018_I69.XSR.g13898.t1.cds</fullName>
    </submittedName>
</protein>
<dbReference type="Proteomes" id="UP001158576">
    <property type="component" value="Chromosome XSR"/>
</dbReference>
<evidence type="ECO:0000313" key="1">
    <source>
        <dbReference type="EMBL" id="CAG5094829.1"/>
    </source>
</evidence>